<accession>A0ABR0F6G9</accession>
<feature type="chain" id="PRO_5045167536" evidence="1">
    <location>
        <begin position="17"/>
        <end position="411"/>
    </location>
</feature>
<dbReference type="Proteomes" id="UP001305779">
    <property type="component" value="Unassembled WGS sequence"/>
</dbReference>
<feature type="signal peptide" evidence="1">
    <location>
        <begin position="1"/>
        <end position="16"/>
    </location>
</feature>
<evidence type="ECO:0000313" key="2">
    <source>
        <dbReference type="EMBL" id="KAK4508538.1"/>
    </source>
</evidence>
<comment type="caution">
    <text evidence="2">The sequence shown here is derived from an EMBL/GenBank/DDBJ whole genome shotgun (WGS) entry which is preliminary data.</text>
</comment>
<protein>
    <submittedName>
        <fullName evidence="2">Uncharacterized protein</fullName>
    </submittedName>
</protein>
<dbReference type="EMBL" id="JAXOVC010000001">
    <property type="protein sequence ID" value="KAK4508538.1"/>
    <property type="molecule type" value="Genomic_DNA"/>
</dbReference>
<evidence type="ECO:0000313" key="3">
    <source>
        <dbReference type="Proteomes" id="UP001305779"/>
    </source>
</evidence>
<name>A0ABR0F6G9_ZASCE</name>
<reference evidence="2 3" key="1">
    <citation type="journal article" date="2023" name="G3 (Bethesda)">
        <title>A chromosome-level genome assembly of Zasmidium syzygii isolated from banana leaves.</title>
        <authorList>
            <person name="van Westerhoven A.C."/>
            <person name="Mehrabi R."/>
            <person name="Talebi R."/>
            <person name="Steentjes M.B.F."/>
            <person name="Corcolon B."/>
            <person name="Chong P.A."/>
            <person name="Kema G.H.J."/>
            <person name="Seidl M.F."/>
        </authorList>
    </citation>
    <scope>NUCLEOTIDE SEQUENCE [LARGE SCALE GENOMIC DNA]</scope>
    <source>
        <strain evidence="2 3">P124</strain>
    </source>
</reference>
<organism evidence="2 3">
    <name type="scientific">Zasmidium cellare</name>
    <name type="common">Wine cellar mold</name>
    <name type="synonym">Racodium cellare</name>
    <dbReference type="NCBI Taxonomy" id="395010"/>
    <lineage>
        <taxon>Eukaryota</taxon>
        <taxon>Fungi</taxon>
        <taxon>Dikarya</taxon>
        <taxon>Ascomycota</taxon>
        <taxon>Pezizomycotina</taxon>
        <taxon>Dothideomycetes</taxon>
        <taxon>Dothideomycetidae</taxon>
        <taxon>Mycosphaerellales</taxon>
        <taxon>Mycosphaerellaceae</taxon>
        <taxon>Zasmidium</taxon>
    </lineage>
</organism>
<evidence type="ECO:0000256" key="1">
    <source>
        <dbReference type="SAM" id="SignalP"/>
    </source>
</evidence>
<keyword evidence="1" id="KW-0732">Signal</keyword>
<sequence>MTWLLAAYLFVSSALAANITFASEKECGGLGIYGSRLVDDIPCYDISSYEAAYSVVLADLSNQIVTIYSDDACNTQLARATGDTCLDFGGNRANSFKIVSTNSTVDDAAVSTSGTTDLVPYGVKLSDYKGLSQTSPYDIDLKFNIGYVSTALIYTGTTLTIGAAIAGCYITVGNPLAITICVATGVGTLATYAGKYLAHTHHKKTHGTYFFGNRKITSRAMIDASNYDYLSSIHNDELSFQVGWMEKDMGYGIQRSPIYRVNTTEDLGHFHFTAFYDENTGLMEHLMEFAHEPVHVALSKRASYQSYDSVTKPGYGLAYQFCPFSTSSSSPSWGQSQSSVYSRVQDQDQCLYSSSSYQKTTAFLMDFHNNNGNIIGSINAAPYKSGSSPNYQGLTQCTKQVASTNEDCIIN</sequence>
<keyword evidence="3" id="KW-1185">Reference proteome</keyword>
<proteinExistence type="predicted"/>
<gene>
    <name evidence="2" type="ORF">PRZ48_002277</name>
</gene>